<feature type="transmembrane region" description="Helical" evidence="1">
    <location>
        <begin position="12"/>
        <end position="29"/>
    </location>
</feature>
<keyword evidence="1" id="KW-0812">Transmembrane</keyword>
<evidence type="ECO:0000313" key="3">
    <source>
        <dbReference type="Proteomes" id="UP000197025"/>
    </source>
</evidence>
<dbReference type="Proteomes" id="UP000197025">
    <property type="component" value="Unassembled WGS sequence"/>
</dbReference>
<evidence type="ECO:0000256" key="1">
    <source>
        <dbReference type="SAM" id="Phobius"/>
    </source>
</evidence>
<sequence>MGPLEVINRYSFLVLGGAALLGLAVVLGLRRAGGIGWGIWLLLLLALVVFGLSRRAQPSAPFSSEEEIAAAWRSGRPVLVYWFSNY</sequence>
<protein>
    <submittedName>
        <fullName evidence="2">Uncharacterized protein</fullName>
    </submittedName>
</protein>
<reference evidence="3" key="1">
    <citation type="submission" date="2017-06" db="EMBL/GenBank/DDBJ databases">
        <authorList>
            <person name="Varghese N."/>
            <person name="Submissions S."/>
        </authorList>
    </citation>
    <scope>NUCLEOTIDE SEQUENCE [LARGE SCALE GENOMIC DNA]</scope>
    <source>
        <strain evidence="3">JAD2</strain>
    </source>
</reference>
<gene>
    <name evidence="2" type="ORF">SAMN02746019_00012240</name>
</gene>
<dbReference type="AlphaFoldDB" id="A0A212RDN9"/>
<accession>A0A212RDN9</accession>
<name>A0A212RDN9_9CHLR</name>
<dbReference type="EMBL" id="FYEK01000044">
    <property type="protein sequence ID" value="SNB70410.1"/>
    <property type="molecule type" value="Genomic_DNA"/>
</dbReference>
<feature type="transmembrane region" description="Helical" evidence="1">
    <location>
        <begin position="35"/>
        <end position="53"/>
    </location>
</feature>
<keyword evidence="3" id="KW-1185">Reference proteome</keyword>
<keyword evidence="1" id="KW-1133">Transmembrane helix</keyword>
<keyword evidence="1" id="KW-0472">Membrane</keyword>
<proteinExistence type="predicted"/>
<dbReference type="RefSeq" id="WP_088571877.1">
    <property type="nucleotide sequence ID" value="NZ_FYEK01000044.1"/>
</dbReference>
<dbReference type="InParanoid" id="A0A212RDN9"/>
<evidence type="ECO:0000313" key="2">
    <source>
        <dbReference type="EMBL" id="SNB70410.1"/>
    </source>
</evidence>
<organism evidence="2 3">
    <name type="scientific">Thermoflexus hugenholtzii JAD2</name>
    <dbReference type="NCBI Taxonomy" id="877466"/>
    <lineage>
        <taxon>Bacteria</taxon>
        <taxon>Bacillati</taxon>
        <taxon>Chloroflexota</taxon>
        <taxon>Thermoflexia</taxon>
        <taxon>Thermoflexales</taxon>
        <taxon>Thermoflexaceae</taxon>
        <taxon>Thermoflexus</taxon>
    </lineage>
</organism>